<evidence type="ECO:0000313" key="3">
    <source>
        <dbReference type="Proteomes" id="UP000296469"/>
    </source>
</evidence>
<keyword evidence="3" id="KW-1185">Reference proteome</keyword>
<feature type="compositionally biased region" description="Acidic residues" evidence="1">
    <location>
        <begin position="45"/>
        <end position="57"/>
    </location>
</feature>
<gene>
    <name evidence="2" type="ORF">E5225_09735</name>
</gene>
<evidence type="ECO:0000313" key="2">
    <source>
        <dbReference type="EMBL" id="QCB93799.1"/>
    </source>
</evidence>
<reference evidence="2 3" key="1">
    <citation type="submission" date="2019-04" db="EMBL/GenBank/DDBJ databases">
        <title>Isolation and identification of Cellulomonas shaoxiangyii sp. Nov. isolated from feces of the Tibetan antelopes (Pantholops hodgsonii) in the Qinghai-Tibet plateau of China.</title>
        <authorList>
            <person name="Tian Z."/>
        </authorList>
    </citation>
    <scope>NUCLEOTIDE SEQUENCE [LARGE SCALE GENOMIC DNA]</scope>
    <source>
        <strain evidence="2 3">Z28</strain>
    </source>
</reference>
<feature type="region of interest" description="Disordered" evidence="1">
    <location>
        <begin position="23"/>
        <end position="82"/>
    </location>
</feature>
<feature type="compositionally biased region" description="Pro residues" evidence="1">
    <location>
        <begin position="262"/>
        <end position="278"/>
    </location>
</feature>
<dbReference type="KEGG" id="celz:E5225_09735"/>
<dbReference type="Proteomes" id="UP000296469">
    <property type="component" value="Chromosome"/>
</dbReference>
<protein>
    <submittedName>
        <fullName evidence="2">DUF3710 domain-containing protein</fullName>
    </submittedName>
</protein>
<dbReference type="AlphaFoldDB" id="A0A4P7SHU0"/>
<dbReference type="InterPro" id="IPR022183">
    <property type="entry name" value="DUF3710"/>
</dbReference>
<dbReference type="Pfam" id="PF12502">
    <property type="entry name" value="DUF3710"/>
    <property type="match status" value="1"/>
</dbReference>
<feature type="compositionally biased region" description="Low complexity" evidence="1">
    <location>
        <begin position="249"/>
        <end position="261"/>
    </location>
</feature>
<sequence length="286" mass="29313">MDEGAHAPVEGVGIVGLFRRGPKKAEGADAADVAANPGTPAPDGAEADAPGDVEPSDGPDPAPGPQSGGAPSGGAQVAAGDSARVGPWDAADALPELPRVDLGAILLPGVPGMEVRLEIDKATNVVSAASVLLEGSSLQVQAFAAPRTEGIWDEIREEIAQSVTQQGGTVDDLPGPFGRELLARLPVRTPEGRTGHRPARFIGADGPRWFLRGVITGKAAVEPDAARALEDLFGQIVVVRGQDPRPPRDLLALRLPEGAPTPAAPASPPAPRFQPPARGPEITEIR</sequence>
<feature type="region of interest" description="Disordered" evidence="1">
    <location>
        <begin position="244"/>
        <end position="286"/>
    </location>
</feature>
<organism evidence="2 3">
    <name type="scientific">Cellulomonas shaoxiangyii</name>
    <dbReference type="NCBI Taxonomy" id="2566013"/>
    <lineage>
        <taxon>Bacteria</taxon>
        <taxon>Bacillati</taxon>
        <taxon>Actinomycetota</taxon>
        <taxon>Actinomycetes</taxon>
        <taxon>Micrococcales</taxon>
        <taxon>Cellulomonadaceae</taxon>
        <taxon>Cellulomonas</taxon>
    </lineage>
</organism>
<accession>A0A4P7SHU0</accession>
<feature type="compositionally biased region" description="Low complexity" evidence="1">
    <location>
        <begin position="28"/>
        <end position="44"/>
    </location>
</feature>
<proteinExistence type="predicted"/>
<dbReference type="EMBL" id="CP039291">
    <property type="protein sequence ID" value="QCB93799.1"/>
    <property type="molecule type" value="Genomic_DNA"/>
</dbReference>
<dbReference type="OrthoDB" id="8480367at2"/>
<evidence type="ECO:0000256" key="1">
    <source>
        <dbReference type="SAM" id="MobiDB-lite"/>
    </source>
</evidence>
<name>A0A4P7SHU0_9CELL</name>